<comment type="caution">
    <text evidence="10">The sequence shown here is derived from an EMBL/GenBank/DDBJ whole genome shotgun (WGS) entry which is preliminary data.</text>
</comment>
<keyword evidence="2" id="KW-0813">Transport</keyword>
<reference evidence="10 11" key="1">
    <citation type="submission" date="2019-01" db="EMBL/GenBank/DDBJ databases">
        <title>Sequencing of cultivated peanut Arachis hypogaea provides insights into genome evolution and oil improvement.</title>
        <authorList>
            <person name="Chen X."/>
        </authorList>
    </citation>
    <scope>NUCLEOTIDE SEQUENCE [LARGE SCALE GENOMIC DNA]</scope>
    <source>
        <strain evidence="11">cv. Fuhuasheng</strain>
        <tissue evidence="10">Leaves</tissue>
    </source>
</reference>
<sequence>MAVYAALAIGSSIGNLFRSMLTMISGYETATILFNKLHMCLFRAAMSFFDATPNQSAIDINIPNVLCAVTYNLAFVLGSIAVMSQAAWQVFIVFIPVVAACIWYQQHYSESARELARLVGICQAPVIQHFSETISGSTTIRAFEQESRFGDINMKLTDRYSLPKMFSAIAMEWLCFRLDILSSITFAFCLIFLVSFPNAITPGIAGLAVTYGLNLNSQVVNIVWFLCNLENKIISVERIFQYTSISSEPPLVIEDNQPDPSWPPFGEVRYAPHLPLVLCGLTCTFAAGAKNGIVGRTGSGKTTLVQTLFRLVEPLAGKILIDRSISKLSIIPQDPTIFEGTIRNNLDPREEYTDEQIWELPRMAKIGVWVKDSWSALATHVLLKKSKILVFDEATASIDTATDNIIQQTVKQNFSDCTIIQLLIEIE</sequence>
<evidence type="ECO:0000256" key="6">
    <source>
        <dbReference type="ARBA" id="ARBA00022989"/>
    </source>
</evidence>
<feature type="domain" description="ABC transmembrane type-1" evidence="9">
    <location>
        <begin position="1"/>
        <end position="231"/>
    </location>
</feature>
<dbReference type="InterPro" id="IPR044726">
    <property type="entry name" value="ABCC_6TM_D2"/>
</dbReference>
<protein>
    <recommendedName>
        <fullName evidence="9">ABC transmembrane type-1 domain-containing protein</fullName>
    </recommendedName>
</protein>
<dbReference type="Proteomes" id="UP000289738">
    <property type="component" value="Chromosome A10"/>
</dbReference>
<evidence type="ECO:0000256" key="7">
    <source>
        <dbReference type="ARBA" id="ARBA00023136"/>
    </source>
</evidence>
<dbReference type="PANTHER" id="PTHR24223">
    <property type="entry name" value="ATP-BINDING CASSETTE SUB-FAMILY C"/>
    <property type="match status" value="1"/>
</dbReference>
<dbReference type="GO" id="GO:0005524">
    <property type="term" value="F:ATP binding"/>
    <property type="evidence" value="ECO:0007669"/>
    <property type="project" value="UniProtKB-KW"/>
</dbReference>
<dbReference type="InterPro" id="IPR003439">
    <property type="entry name" value="ABC_transporter-like_ATP-bd"/>
</dbReference>
<feature type="transmembrane region" description="Helical" evidence="8">
    <location>
        <begin position="61"/>
        <end position="80"/>
    </location>
</feature>
<evidence type="ECO:0000256" key="1">
    <source>
        <dbReference type="ARBA" id="ARBA00004141"/>
    </source>
</evidence>
<proteinExistence type="predicted"/>
<keyword evidence="3 8" id="KW-0812">Transmembrane</keyword>
<dbReference type="InterPro" id="IPR050173">
    <property type="entry name" value="ABC_transporter_C-like"/>
</dbReference>
<feature type="transmembrane region" description="Helical" evidence="8">
    <location>
        <begin position="174"/>
        <end position="196"/>
    </location>
</feature>
<name>A0A445B5K1_ARAHY</name>
<dbReference type="SUPFAM" id="SSF90123">
    <property type="entry name" value="ABC transporter transmembrane region"/>
    <property type="match status" value="1"/>
</dbReference>
<dbReference type="Pfam" id="PF00664">
    <property type="entry name" value="ABC_membrane"/>
    <property type="match status" value="1"/>
</dbReference>
<dbReference type="InterPro" id="IPR036640">
    <property type="entry name" value="ABC1_TM_sf"/>
</dbReference>
<dbReference type="AlphaFoldDB" id="A0A445B5K1"/>
<dbReference type="PROSITE" id="PS50929">
    <property type="entry name" value="ABC_TM1F"/>
    <property type="match status" value="1"/>
</dbReference>
<evidence type="ECO:0000256" key="8">
    <source>
        <dbReference type="SAM" id="Phobius"/>
    </source>
</evidence>
<comment type="subcellular location">
    <subcellularLocation>
        <location evidence="1">Membrane</location>
        <topology evidence="1">Multi-pass membrane protein</topology>
    </subcellularLocation>
</comment>
<evidence type="ECO:0000313" key="10">
    <source>
        <dbReference type="EMBL" id="RYR33948.1"/>
    </source>
</evidence>
<accession>A0A445B5K1</accession>
<dbReference type="GO" id="GO:0140359">
    <property type="term" value="F:ABC-type transporter activity"/>
    <property type="evidence" value="ECO:0007669"/>
    <property type="project" value="InterPro"/>
</dbReference>
<evidence type="ECO:0000256" key="5">
    <source>
        <dbReference type="ARBA" id="ARBA00022840"/>
    </source>
</evidence>
<keyword evidence="4" id="KW-0547">Nucleotide-binding</keyword>
<dbReference type="Gene3D" id="3.40.50.300">
    <property type="entry name" value="P-loop containing nucleotide triphosphate hydrolases"/>
    <property type="match status" value="2"/>
</dbReference>
<dbReference type="GO" id="GO:0016887">
    <property type="term" value="F:ATP hydrolysis activity"/>
    <property type="evidence" value="ECO:0007669"/>
    <property type="project" value="InterPro"/>
</dbReference>
<keyword evidence="6 8" id="KW-1133">Transmembrane helix</keyword>
<keyword evidence="7 8" id="KW-0472">Membrane</keyword>
<evidence type="ECO:0000256" key="3">
    <source>
        <dbReference type="ARBA" id="ARBA00022692"/>
    </source>
</evidence>
<dbReference type="STRING" id="3818.A0A445B5K1"/>
<organism evidence="10 11">
    <name type="scientific">Arachis hypogaea</name>
    <name type="common">Peanut</name>
    <dbReference type="NCBI Taxonomy" id="3818"/>
    <lineage>
        <taxon>Eukaryota</taxon>
        <taxon>Viridiplantae</taxon>
        <taxon>Streptophyta</taxon>
        <taxon>Embryophyta</taxon>
        <taxon>Tracheophyta</taxon>
        <taxon>Spermatophyta</taxon>
        <taxon>Magnoliopsida</taxon>
        <taxon>eudicotyledons</taxon>
        <taxon>Gunneridae</taxon>
        <taxon>Pentapetalae</taxon>
        <taxon>rosids</taxon>
        <taxon>fabids</taxon>
        <taxon>Fabales</taxon>
        <taxon>Fabaceae</taxon>
        <taxon>Papilionoideae</taxon>
        <taxon>50 kb inversion clade</taxon>
        <taxon>dalbergioids sensu lato</taxon>
        <taxon>Dalbergieae</taxon>
        <taxon>Pterocarpus clade</taxon>
        <taxon>Arachis</taxon>
    </lineage>
</organism>
<dbReference type="EMBL" id="SDMP01000010">
    <property type="protein sequence ID" value="RYR33948.1"/>
    <property type="molecule type" value="Genomic_DNA"/>
</dbReference>
<dbReference type="SUPFAM" id="SSF52540">
    <property type="entry name" value="P-loop containing nucleoside triphosphate hydrolases"/>
    <property type="match status" value="1"/>
</dbReference>
<keyword evidence="11" id="KW-1185">Reference proteome</keyword>
<dbReference type="PANTHER" id="PTHR24223:SF348">
    <property type="entry name" value="ABC-TYPE XENOBIOTIC TRANSPORTER"/>
    <property type="match status" value="1"/>
</dbReference>
<feature type="transmembrane region" description="Helical" evidence="8">
    <location>
        <begin position="86"/>
        <end position="104"/>
    </location>
</feature>
<dbReference type="Pfam" id="PF00005">
    <property type="entry name" value="ABC_tran"/>
    <property type="match status" value="1"/>
</dbReference>
<evidence type="ECO:0000256" key="4">
    <source>
        <dbReference type="ARBA" id="ARBA00022741"/>
    </source>
</evidence>
<keyword evidence="5" id="KW-0067">ATP-binding</keyword>
<dbReference type="CDD" id="cd18580">
    <property type="entry name" value="ABC_6TM_ABCC_D2"/>
    <property type="match status" value="1"/>
</dbReference>
<evidence type="ECO:0000313" key="11">
    <source>
        <dbReference type="Proteomes" id="UP000289738"/>
    </source>
</evidence>
<evidence type="ECO:0000259" key="9">
    <source>
        <dbReference type="PROSITE" id="PS50929"/>
    </source>
</evidence>
<dbReference type="InterPro" id="IPR027417">
    <property type="entry name" value="P-loop_NTPase"/>
</dbReference>
<gene>
    <name evidence="10" type="ORF">Ahy_A10g048644</name>
</gene>
<dbReference type="Gene3D" id="1.20.1560.10">
    <property type="entry name" value="ABC transporter type 1, transmembrane domain"/>
    <property type="match status" value="1"/>
</dbReference>
<evidence type="ECO:0000256" key="2">
    <source>
        <dbReference type="ARBA" id="ARBA00022448"/>
    </source>
</evidence>
<dbReference type="GO" id="GO:0016020">
    <property type="term" value="C:membrane"/>
    <property type="evidence" value="ECO:0007669"/>
    <property type="project" value="UniProtKB-SubCell"/>
</dbReference>
<dbReference type="InterPro" id="IPR011527">
    <property type="entry name" value="ABC1_TM_dom"/>
</dbReference>